<comment type="caution">
    <text evidence="8">The sequence shown here is derived from an EMBL/GenBank/DDBJ whole genome shotgun (WGS) entry which is preliminary data.</text>
</comment>
<comment type="subcellular location">
    <subcellularLocation>
        <location evidence="6">Cell outer membrane</location>
        <topology evidence="6">Lipid-anchor</topology>
    </subcellularLocation>
</comment>
<evidence type="ECO:0000256" key="3">
    <source>
        <dbReference type="ARBA" id="ARBA00023139"/>
    </source>
</evidence>
<feature type="chain" id="PRO_5045042792" description="LPS-assembly lipoprotein LptE" evidence="7">
    <location>
        <begin position="20"/>
        <end position="183"/>
    </location>
</feature>
<keyword evidence="4 6" id="KW-0998">Cell outer membrane</keyword>
<organism evidence="8 9">
    <name type="scientific">Viridibacterium curvum</name>
    <dbReference type="NCBI Taxonomy" id="1101404"/>
    <lineage>
        <taxon>Bacteria</taxon>
        <taxon>Pseudomonadati</taxon>
        <taxon>Pseudomonadota</taxon>
        <taxon>Betaproteobacteria</taxon>
        <taxon>Rhodocyclales</taxon>
        <taxon>Rhodocyclaceae</taxon>
        <taxon>Viridibacterium</taxon>
    </lineage>
</organism>
<comment type="subunit">
    <text evidence="6">Component of the lipopolysaccharide transport and assembly complex. Interacts with LptD.</text>
</comment>
<evidence type="ECO:0000256" key="1">
    <source>
        <dbReference type="ARBA" id="ARBA00022729"/>
    </source>
</evidence>
<evidence type="ECO:0000256" key="4">
    <source>
        <dbReference type="ARBA" id="ARBA00023237"/>
    </source>
</evidence>
<reference evidence="9" key="1">
    <citation type="journal article" date="2019" name="Int. J. Syst. Evol. Microbiol.">
        <title>The Global Catalogue of Microorganisms (GCM) 10K type strain sequencing project: providing services to taxonomists for standard genome sequencing and annotation.</title>
        <authorList>
            <consortium name="The Broad Institute Genomics Platform"/>
            <consortium name="The Broad Institute Genome Sequencing Center for Infectious Disease"/>
            <person name="Wu L."/>
            <person name="Ma J."/>
        </authorList>
    </citation>
    <scope>NUCLEOTIDE SEQUENCE [LARGE SCALE GENOMIC DNA]</scope>
    <source>
        <strain evidence="9">JCM 18715</strain>
    </source>
</reference>
<evidence type="ECO:0000256" key="5">
    <source>
        <dbReference type="ARBA" id="ARBA00023288"/>
    </source>
</evidence>
<evidence type="ECO:0000313" key="9">
    <source>
        <dbReference type="Proteomes" id="UP001500547"/>
    </source>
</evidence>
<evidence type="ECO:0000313" key="8">
    <source>
        <dbReference type="EMBL" id="GAA5157312.1"/>
    </source>
</evidence>
<dbReference type="RefSeq" id="WP_345530795.1">
    <property type="nucleotide sequence ID" value="NZ_BAABLD010000001.1"/>
</dbReference>
<dbReference type="PANTHER" id="PTHR38098">
    <property type="entry name" value="LPS-ASSEMBLY LIPOPROTEIN LPTE"/>
    <property type="match status" value="1"/>
</dbReference>
<dbReference type="Proteomes" id="UP001500547">
    <property type="component" value="Unassembled WGS sequence"/>
</dbReference>
<dbReference type="Pfam" id="PF04390">
    <property type="entry name" value="LptE"/>
    <property type="match status" value="1"/>
</dbReference>
<dbReference type="InterPro" id="IPR007485">
    <property type="entry name" value="LPS_assembly_LptE"/>
</dbReference>
<evidence type="ECO:0000256" key="6">
    <source>
        <dbReference type="HAMAP-Rule" id="MF_01186"/>
    </source>
</evidence>
<proteinExistence type="inferred from homology"/>
<dbReference type="EMBL" id="BAABLD010000001">
    <property type="protein sequence ID" value="GAA5157312.1"/>
    <property type="molecule type" value="Genomic_DNA"/>
</dbReference>
<dbReference type="Gene3D" id="3.30.160.150">
    <property type="entry name" value="Lipoprotein like domain"/>
    <property type="match status" value="1"/>
</dbReference>
<keyword evidence="9" id="KW-1185">Reference proteome</keyword>
<accession>A0ABP9Q642</accession>
<name>A0ABP9Q642_9RHOO</name>
<keyword evidence="1 6" id="KW-0732">Signal</keyword>
<evidence type="ECO:0000256" key="7">
    <source>
        <dbReference type="SAM" id="SignalP"/>
    </source>
</evidence>
<evidence type="ECO:0000256" key="2">
    <source>
        <dbReference type="ARBA" id="ARBA00023136"/>
    </source>
</evidence>
<dbReference type="PANTHER" id="PTHR38098:SF1">
    <property type="entry name" value="LPS-ASSEMBLY LIPOPROTEIN LPTE"/>
    <property type="match status" value="1"/>
</dbReference>
<keyword evidence="5 6" id="KW-0449">Lipoprotein</keyword>
<protein>
    <recommendedName>
        <fullName evidence="6">LPS-assembly lipoprotein LptE</fullName>
    </recommendedName>
</protein>
<keyword evidence="2 6" id="KW-0472">Membrane</keyword>
<comment type="function">
    <text evidence="6">Together with LptD, is involved in the assembly of lipopolysaccharide (LPS) at the surface of the outer membrane. Required for the proper assembly of LptD. Binds LPS and may serve as the LPS recognition site at the outer membrane.</text>
</comment>
<gene>
    <name evidence="6 8" type="primary">lptE</name>
    <name evidence="8" type="ORF">GCM10025770_00360</name>
</gene>
<sequence length="183" mass="20168">MLQSSRQFALLLVLSLSLAACGFHLRGPQAMAFKTIHLGMSEYSDLANDLRRQLRTTGTTEAVSTASDAEVRMIVVADNREKNILSLSSGGTVREFQLKRQFRFRVLDKAGREVMSLAEIAVTRDITYNDNIALAKEQEELILQRDMQADLVQQIMRRLAAIRIDPNAPAPAASAPTAAPAAR</sequence>
<dbReference type="HAMAP" id="MF_01186">
    <property type="entry name" value="LPS_assembly_LptE"/>
    <property type="match status" value="1"/>
</dbReference>
<feature type="signal peptide" evidence="7">
    <location>
        <begin position="1"/>
        <end position="19"/>
    </location>
</feature>
<dbReference type="PROSITE" id="PS51257">
    <property type="entry name" value="PROKAR_LIPOPROTEIN"/>
    <property type="match status" value="1"/>
</dbReference>
<keyword evidence="3 6" id="KW-0564">Palmitate</keyword>
<comment type="similarity">
    <text evidence="6">Belongs to the LptE lipoprotein family.</text>
</comment>